<dbReference type="Pfam" id="PF09527">
    <property type="entry name" value="ATPase_gene1"/>
    <property type="match status" value="1"/>
</dbReference>
<organism evidence="3">
    <name type="scientific">hydrothermal vent metagenome</name>
    <dbReference type="NCBI Taxonomy" id="652676"/>
    <lineage>
        <taxon>unclassified sequences</taxon>
        <taxon>metagenomes</taxon>
        <taxon>ecological metagenomes</taxon>
    </lineage>
</organism>
<sequence length="127" mass="13673">MADSRNKKQSKNNTSRSETSSLAKKIAKARSERPVQRAAKFVRQKEMAGLGRAIRMVAEFVSAIVVATAIGFGLDALFGTRPIFMIVLLLMGFVAGVLNVVRAAAELNSATPLPDPDDLVPVDEDDD</sequence>
<protein>
    <recommendedName>
        <fullName evidence="4">ATP synthase protein I</fullName>
    </recommendedName>
</protein>
<dbReference type="InterPro" id="IPR016989">
    <property type="entry name" value="Atp1_alphaprobac"/>
</dbReference>
<keyword evidence="2" id="KW-0472">Membrane</keyword>
<feature type="transmembrane region" description="Helical" evidence="2">
    <location>
        <begin position="83"/>
        <end position="101"/>
    </location>
</feature>
<keyword evidence="2" id="KW-0812">Transmembrane</keyword>
<evidence type="ECO:0000256" key="2">
    <source>
        <dbReference type="SAM" id="Phobius"/>
    </source>
</evidence>
<evidence type="ECO:0000313" key="3">
    <source>
        <dbReference type="EMBL" id="VAW48287.1"/>
    </source>
</evidence>
<dbReference type="AlphaFoldDB" id="A0A3B0WC32"/>
<accession>A0A3B0WC32</accession>
<feature type="compositionally biased region" description="Polar residues" evidence="1">
    <location>
        <begin position="11"/>
        <end position="22"/>
    </location>
</feature>
<dbReference type="EMBL" id="UOFC01000197">
    <property type="protein sequence ID" value="VAW48287.1"/>
    <property type="molecule type" value="Genomic_DNA"/>
</dbReference>
<feature type="region of interest" description="Disordered" evidence="1">
    <location>
        <begin position="1"/>
        <end position="34"/>
    </location>
</feature>
<evidence type="ECO:0000256" key="1">
    <source>
        <dbReference type="SAM" id="MobiDB-lite"/>
    </source>
</evidence>
<name>A0A3B0WC32_9ZZZZ</name>
<keyword evidence="2" id="KW-1133">Transmembrane helix</keyword>
<dbReference type="PIRSF" id="PIRSF032126">
    <property type="entry name" value="F0F1_ATP_synthase_subunit_I"/>
    <property type="match status" value="1"/>
</dbReference>
<reference evidence="3" key="1">
    <citation type="submission" date="2018-06" db="EMBL/GenBank/DDBJ databases">
        <authorList>
            <person name="Zhirakovskaya E."/>
        </authorList>
    </citation>
    <scope>NUCLEOTIDE SEQUENCE</scope>
</reference>
<proteinExistence type="predicted"/>
<feature type="transmembrane region" description="Helical" evidence="2">
    <location>
        <begin position="53"/>
        <end position="77"/>
    </location>
</feature>
<dbReference type="InterPro" id="IPR032820">
    <property type="entry name" value="ATPase_put"/>
</dbReference>
<gene>
    <name evidence="3" type="ORF">MNBD_GAMMA03-509</name>
</gene>
<evidence type="ECO:0008006" key="4">
    <source>
        <dbReference type="Google" id="ProtNLM"/>
    </source>
</evidence>